<dbReference type="Proteomes" id="UP001589865">
    <property type="component" value="Unassembled WGS sequence"/>
</dbReference>
<comment type="similarity">
    <text evidence="11">Belongs to the KdpC family.</text>
</comment>
<evidence type="ECO:0000256" key="9">
    <source>
        <dbReference type="ARBA" id="ARBA00023065"/>
    </source>
</evidence>
<evidence type="ECO:0000313" key="12">
    <source>
        <dbReference type="EMBL" id="MFC0409118.1"/>
    </source>
</evidence>
<evidence type="ECO:0000256" key="5">
    <source>
        <dbReference type="ARBA" id="ARBA00022741"/>
    </source>
</evidence>
<keyword evidence="6 11" id="KW-0067">ATP-binding</keyword>
<name>A0ABV6JTR0_9PROT</name>
<evidence type="ECO:0000256" key="3">
    <source>
        <dbReference type="ARBA" id="ARBA00022538"/>
    </source>
</evidence>
<comment type="subcellular location">
    <subcellularLocation>
        <location evidence="11">Cell membrane</location>
        <topology evidence="11">Single-pass membrane protein</topology>
    </subcellularLocation>
</comment>
<comment type="subunit">
    <text evidence="11">The system is composed of three essential subunits: KdpA, KdpB and KdpC.</text>
</comment>
<keyword evidence="13" id="KW-1185">Reference proteome</keyword>
<evidence type="ECO:0000256" key="11">
    <source>
        <dbReference type="HAMAP-Rule" id="MF_00276"/>
    </source>
</evidence>
<evidence type="ECO:0000256" key="7">
    <source>
        <dbReference type="ARBA" id="ARBA00022958"/>
    </source>
</evidence>
<protein>
    <recommendedName>
        <fullName evidence="11">Potassium-transporting ATPase KdpC subunit</fullName>
    </recommendedName>
    <alternativeName>
        <fullName evidence="11">ATP phosphohydrolase [potassium-transporting] C chain</fullName>
    </alternativeName>
    <alternativeName>
        <fullName evidence="11">Potassium-binding and translocating subunit C</fullName>
    </alternativeName>
    <alternativeName>
        <fullName evidence="11">Potassium-translocating ATPase C chain</fullName>
    </alternativeName>
</protein>
<keyword evidence="4 11" id="KW-0812">Transmembrane</keyword>
<evidence type="ECO:0000256" key="2">
    <source>
        <dbReference type="ARBA" id="ARBA00022475"/>
    </source>
</evidence>
<keyword evidence="1 11" id="KW-0813">Transport</keyword>
<dbReference type="EMBL" id="JBHLUN010000008">
    <property type="protein sequence ID" value="MFC0409118.1"/>
    <property type="molecule type" value="Genomic_DNA"/>
</dbReference>
<organism evidence="12 13">
    <name type="scientific">Roseomonas elaeocarpi</name>
    <dbReference type="NCBI Taxonomy" id="907779"/>
    <lineage>
        <taxon>Bacteria</taxon>
        <taxon>Pseudomonadati</taxon>
        <taxon>Pseudomonadota</taxon>
        <taxon>Alphaproteobacteria</taxon>
        <taxon>Acetobacterales</taxon>
        <taxon>Roseomonadaceae</taxon>
        <taxon>Roseomonas</taxon>
    </lineage>
</organism>
<evidence type="ECO:0000256" key="10">
    <source>
        <dbReference type="ARBA" id="ARBA00023136"/>
    </source>
</evidence>
<proteinExistence type="inferred from homology"/>
<keyword evidence="8 11" id="KW-1133">Transmembrane helix</keyword>
<keyword evidence="2 11" id="KW-1003">Cell membrane</keyword>
<keyword evidence="5 11" id="KW-0547">Nucleotide-binding</keyword>
<keyword evidence="7 11" id="KW-0630">Potassium</keyword>
<dbReference type="NCBIfam" id="TIGR00681">
    <property type="entry name" value="kdpC"/>
    <property type="match status" value="1"/>
</dbReference>
<dbReference type="PANTHER" id="PTHR30042">
    <property type="entry name" value="POTASSIUM-TRANSPORTING ATPASE C CHAIN"/>
    <property type="match status" value="1"/>
</dbReference>
<dbReference type="NCBIfam" id="NF001454">
    <property type="entry name" value="PRK00315.1"/>
    <property type="match status" value="1"/>
</dbReference>
<dbReference type="RefSeq" id="WP_377044866.1">
    <property type="nucleotide sequence ID" value="NZ_JBHLUN010000008.1"/>
</dbReference>
<dbReference type="PANTHER" id="PTHR30042:SF2">
    <property type="entry name" value="POTASSIUM-TRANSPORTING ATPASE KDPC SUBUNIT"/>
    <property type="match status" value="1"/>
</dbReference>
<evidence type="ECO:0000256" key="8">
    <source>
        <dbReference type="ARBA" id="ARBA00022989"/>
    </source>
</evidence>
<comment type="function">
    <text evidence="11">Part of the high-affinity ATP-driven potassium transport (or Kdp) system, which catalyzes the hydrolysis of ATP coupled with the electrogenic transport of potassium into the cytoplasm. This subunit acts as a catalytic chaperone that increases the ATP-binding affinity of the ATP-hydrolyzing subunit KdpB by the formation of a transient KdpB/KdpC/ATP ternary complex.</text>
</comment>
<accession>A0ABV6JTR0</accession>
<dbReference type="Pfam" id="PF02669">
    <property type="entry name" value="KdpC"/>
    <property type="match status" value="1"/>
</dbReference>
<evidence type="ECO:0000256" key="1">
    <source>
        <dbReference type="ARBA" id="ARBA00022448"/>
    </source>
</evidence>
<dbReference type="PIRSF" id="PIRSF001296">
    <property type="entry name" value="K_ATPase_KdpC"/>
    <property type="match status" value="1"/>
</dbReference>
<dbReference type="InterPro" id="IPR003820">
    <property type="entry name" value="KdpC"/>
</dbReference>
<gene>
    <name evidence="11 12" type="primary">kdpC</name>
    <name evidence="12" type="ORF">ACFFGY_12725</name>
</gene>
<evidence type="ECO:0000256" key="4">
    <source>
        <dbReference type="ARBA" id="ARBA00022692"/>
    </source>
</evidence>
<evidence type="ECO:0000256" key="6">
    <source>
        <dbReference type="ARBA" id="ARBA00022840"/>
    </source>
</evidence>
<sequence>MTALLRPALSMAVMFTALLGIAAPLAMTGVATLAMPHQAGGSLIERDGRVIGSALIGQNFAEARYFHPRPSAAGTDGYDASAGAASQLSPTSGKLVEAVRGRLAEAGAAPVPADAVTASGSGLDPHVSPENAARQVARVAAARNLPEARVRELLAAQTEGPEFGLLGVPRVNVLRLNLALDALR</sequence>
<keyword evidence="3 11" id="KW-0633">Potassium transport</keyword>
<keyword evidence="9 11" id="KW-0406">Ion transport</keyword>
<comment type="caution">
    <text evidence="12">The sequence shown here is derived from an EMBL/GenBank/DDBJ whole genome shotgun (WGS) entry which is preliminary data.</text>
</comment>
<evidence type="ECO:0000313" key="13">
    <source>
        <dbReference type="Proteomes" id="UP001589865"/>
    </source>
</evidence>
<keyword evidence="10 11" id="KW-0472">Membrane</keyword>
<dbReference type="HAMAP" id="MF_00276">
    <property type="entry name" value="KdpC"/>
    <property type="match status" value="1"/>
</dbReference>
<reference evidence="12 13" key="1">
    <citation type="submission" date="2024-09" db="EMBL/GenBank/DDBJ databases">
        <authorList>
            <person name="Sun Q."/>
            <person name="Mori K."/>
        </authorList>
    </citation>
    <scope>NUCLEOTIDE SEQUENCE [LARGE SCALE GENOMIC DNA]</scope>
    <source>
        <strain evidence="12 13">TBRC 5777</strain>
    </source>
</reference>